<dbReference type="InterPro" id="IPR001789">
    <property type="entry name" value="Sig_transdc_resp-reg_receiver"/>
</dbReference>
<keyword evidence="2" id="KW-0902">Two-component regulatory system</keyword>
<dbReference type="InterPro" id="IPR050595">
    <property type="entry name" value="Bact_response_regulator"/>
</dbReference>
<evidence type="ECO:0000256" key="3">
    <source>
        <dbReference type="PROSITE-ProRule" id="PRU00169"/>
    </source>
</evidence>
<dbReference type="SUPFAM" id="SSF52172">
    <property type="entry name" value="CheY-like"/>
    <property type="match status" value="1"/>
</dbReference>
<feature type="modified residue" description="4-aspartylphosphate" evidence="3">
    <location>
        <position position="52"/>
    </location>
</feature>
<dbReference type="PANTHER" id="PTHR44591:SF14">
    <property type="entry name" value="PROTEIN PILG"/>
    <property type="match status" value="1"/>
</dbReference>
<dbReference type="InterPro" id="IPR011006">
    <property type="entry name" value="CheY-like_superfamily"/>
</dbReference>
<dbReference type="CDD" id="cd00156">
    <property type="entry name" value="REC"/>
    <property type="match status" value="1"/>
</dbReference>
<evidence type="ECO:0000256" key="1">
    <source>
        <dbReference type="ARBA" id="ARBA00022553"/>
    </source>
</evidence>
<organism evidence="5 6">
    <name type="scientific">Micavibrio aeruginosavorus</name>
    <dbReference type="NCBI Taxonomy" id="349221"/>
    <lineage>
        <taxon>Bacteria</taxon>
        <taxon>Pseudomonadati</taxon>
        <taxon>Bdellovibrionota</taxon>
        <taxon>Bdellovibrionia</taxon>
        <taxon>Bdellovibrionales</taxon>
        <taxon>Pseudobdellovibrionaceae</taxon>
        <taxon>Micavibrio</taxon>
    </lineage>
</organism>
<keyword evidence="1 3" id="KW-0597">Phosphoprotein</keyword>
<reference evidence="5 6" key="1">
    <citation type="submission" date="2020-07" db="EMBL/GenBank/DDBJ databases">
        <title>Huge and variable diversity of episymbiotic CPR bacteria and DPANN archaea in groundwater ecosystems.</title>
        <authorList>
            <person name="He C.Y."/>
            <person name="Keren R."/>
            <person name="Whittaker M."/>
            <person name="Farag I.F."/>
            <person name="Doudna J."/>
            <person name="Cate J.H.D."/>
            <person name="Banfield J.F."/>
        </authorList>
    </citation>
    <scope>NUCLEOTIDE SEQUENCE [LARGE SCALE GENOMIC DNA]</scope>
    <source>
        <strain evidence="5">NC_groundwater_70_Ag_B-0.1um_54_66</strain>
    </source>
</reference>
<gene>
    <name evidence="5" type="ORF">HYS17_08090</name>
</gene>
<evidence type="ECO:0000313" key="5">
    <source>
        <dbReference type="EMBL" id="QQG35491.1"/>
    </source>
</evidence>
<name>A0A7T5UG44_9BACT</name>
<protein>
    <submittedName>
        <fullName evidence="5">Response regulator</fullName>
    </submittedName>
</protein>
<accession>A0A7T5UG44</accession>
<evidence type="ECO:0000256" key="2">
    <source>
        <dbReference type="ARBA" id="ARBA00023012"/>
    </source>
</evidence>
<dbReference type="GO" id="GO:0000160">
    <property type="term" value="P:phosphorelay signal transduction system"/>
    <property type="evidence" value="ECO:0007669"/>
    <property type="project" value="UniProtKB-KW"/>
</dbReference>
<feature type="domain" description="Response regulatory" evidence="4">
    <location>
        <begin position="2"/>
        <end position="119"/>
    </location>
</feature>
<dbReference type="Gene3D" id="3.40.50.2300">
    <property type="match status" value="1"/>
</dbReference>
<dbReference type="PROSITE" id="PS50110">
    <property type="entry name" value="RESPONSE_REGULATORY"/>
    <property type="match status" value="1"/>
</dbReference>
<dbReference type="SMART" id="SM00448">
    <property type="entry name" value="REC"/>
    <property type="match status" value="1"/>
</dbReference>
<proteinExistence type="predicted"/>
<dbReference type="Pfam" id="PF00072">
    <property type="entry name" value="Response_reg"/>
    <property type="match status" value="1"/>
</dbReference>
<evidence type="ECO:0000259" key="4">
    <source>
        <dbReference type="PROSITE" id="PS50110"/>
    </source>
</evidence>
<dbReference type="EMBL" id="CP066681">
    <property type="protein sequence ID" value="QQG35491.1"/>
    <property type="molecule type" value="Genomic_DNA"/>
</dbReference>
<dbReference type="Proteomes" id="UP000595362">
    <property type="component" value="Chromosome"/>
</dbReference>
<dbReference type="PANTHER" id="PTHR44591">
    <property type="entry name" value="STRESS RESPONSE REGULATOR PROTEIN 1"/>
    <property type="match status" value="1"/>
</dbReference>
<evidence type="ECO:0000313" key="6">
    <source>
        <dbReference type="Proteomes" id="UP000595362"/>
    </source>
</evidence>
<dbReference type="AlphaFoldDB" id="A0A7T5UG44"/>
<sequence>MRVLVVDDDQLIHELISVALSNGNYEILHAFSADDALRQFCKHGDIGLIITDIVMPGQDGTKLIKQIRAVRDDIPVLAITGGVENAIDDYVGLASLYSDYTLAKPFTRKALIEGIEQASERVISQNQNGTGTSEESLFDELVRILGKCDGYIQ</sequence>